<keyword evidence="3 6" id="KW-0812">Transmembrane</keyword>
<dbReference type="Pfam" id="PF01554">
    <property type="entry name" value="MatE"/>
    <property type="match status" value="2"/>
</dbReference>
<dbReference type="GO" id="GO:0016020">
    <property type="term" value="C:membrane"/>
    <property type="evidence" value="ECO:0007669"/>
    <property type="project" value="UniProtKB-SubCell"/>
</dbReference>
<dbReference type="KEGG" id="nau:109244443"/>
<accession>A0A314L0T8</accession>
<evidence type="ECO:0000313" key="8">
    <source>
        <dbReference type="Proteomes" id="UP000187609"/>
    </source>
</evidence>
<feature type="transmembrane region" description="Helical" evidence="6">
    <location>
        <begin position="432"/>
        <end position="451"/>
    </location>
</feature>
<dbReference type="GO" id="GO:0042910">
    <property type="term" value="F:xenobiotic transmembrane transporter activity"/>
    <property type="evidence" value="ECO:0007669"/>
    <property type="project" value="InterPro"/>
</dbReference>
<feature type="transmembrane region" description="Helical" evidence="6">
    <location>
        <begin position="200"/>
        <end position="224"/>
    </location>
</feature>
<comment type="caution">
    <text evidence="6">Lacks conserved residue(s) required for the propagation of feature annotation.</text>
</comment>
<organism evidence="7 8">
    <name type="scientific">Nicotiana attenuata</name>
    <name type="common">Coyote tobacco</name>
    <dbReference type="NCBI Taxonomy" id="49451"/>
    <lineage>
        <taxon>Eukaryota</taxon>
        <taxon>Viridiplantae</taxon>
        <taxon>Streptophyta</taxon>
        <taxon>Embryophyta</taxon>
        <taxon>Tracheophyta</taxon>
        <taxon>Spermatophyta</taxon>
        <taxon>Magnoliopsida</taxon>
        <taxon>eudicotyledons</taxon>
        <taxon>Gunneridae</taxon>
        <taxon>Pentapetalae</taxon>
        <taxon>asterids</taxon>
        <taxon>lamiids</taxon>
        <taxon>Solanales</taxon>
        <taxon>Solanaceae</taxon>
        <taxon>Nicotianoideae</taxon>
        <taxon>Nicotianeae</taxon>
        <taxon>Nicotiana</taxon>
    </lineage>
</organism>
<dbReference type="GeneID" id="109244443"/>
<gene>
    <name evidence="7" type="primary">DTX9_0</name>
    <name evidence="7" type="ORF">A4A49_06316</name>
</gene>
<evidence type="ECO:0000256" key="1">
    <source>
        <dbReference type="ARBA" id="ARBA00004141"/>
    </source>
</evidence>
<feature type="transmembrane region" description="Helical" evidence="6">
    <location>
        <begin position="104"/>
        <end position="124"/>
    </location>
</feature>
<dbReference type="PANTHER" id="PTHR11206">
    <property type="entry name" value="MULTIDRUG RESISTANCE PROTEIN"/>
    <property type="match status" value="1"/>
</dbReference>
<dbReference type="EMBL" id="MJEQ01000681">
    <property type="protein sequence ID" value="OIT34624.1"/>
    <property type="molecule type" value="Genomic_DNA"/>
</dbReference>
<feature type="transmembrane region" description="Helical" evidence="6">
    <location>
        <begin position="62"/>
        <end position="83"/>
    </location>
</feature>
<dbReference type="Proteomes" id="UP000187609">
    <property type="component" value="Unassembled WGS sequence"/>
</dbReference>
<dbReference type="GO" id="GO:1990961">
    <property type="term" value="P:xenobiotic detoxification by transmembrane export across the plasma membrane"/>
    <property type="evidence" value="ECO:0007669"/>
    <property type="project" value="InterPro"/>
</dbReference>
<reference evidence="7" key="1">
    <citation type="submission" date="2016-11" db="EMBL/GenBank/DDBJ databases">
        <title>The genome of Nicotiana attenuata.</title>
        <authorList>
            <person name="Xu S."/>
            <person name="Brockmoeller T."/>
            <person name="Gaquerel E."/>
            <person name="Navarro A."/>
            <person name="Kuhl H."/>
            <person name="Gase K."/>
            <person name="Ling Z."/>
            <person name="Zhou W."/>
            <person name="Kreitzer C."/>
            <person name="Stanke M."/>
            <person name="Tang H."/>
            <person name="Lyons E."/>
            <person name="Pandey P."/>
            <person name="Pandey S.P."/>
            <person name="Timmermann B."/>
            <person name="Baldwin I.T."/>
        </authorList>
    </citation>
    <scope>NUCLEOTIDE SEQUENCE [LARGE SCALE GENOMIC DNA]</scope>
    <source>
        <strain evidence="7">UT</strain>
    </source>
</reference>
<dbReference type="CDD" id="cd13132">
    <property type="entry name" value="MATE_eukaryotic"/>
    <property type="match status" value="1"/>
</dbReference>
<evidence type="ECO:0000256" key="3">
    <source>
        <dbReference type="ARBA" id="ARBA00022692"/>
    </source>
</evidence>
<evidence type="ECO:0000256" key="2">
    <source>
        <dbReference type="ARBA" id="ARBA00010199"/>
    </source>
</evidence>
<dbReference type="AlphaFoldDB" id="A0A314L0T8"/>
<dbReference type="OrthoDB" id="2126698at2759"/>
<comment type="similarity">
    <text evidence="2 6">Belongs to the multi antimicrobial extrusion (MATE) (TC 2.A.66.1) family.</text>
</comment>
<comment type="caution">
    <text evidence="7">The sequence shown here is derived from an EMBL/GenBank/DDBJ whole genome shotgun (WGS) entry which is preliminary data.</text>
</comment>
<name>A0A314L0T8_NICAT</name>
<dbReference type="Gramene" id="OIT34624">
    <property type="protein sequence ID" value="OIT34624"/>
    <property type="gene ID" value="A4A49_06316"/>
</dbReference>
<keyword evidence="8" id="KW-1185">Reference proteome</keyword>
<dbReference type="InterPro" id="IPR002528">
    <property type="entry name" value="MATE_fam"/>
</dbReference>
<comment type="subcellular location">
    <subcellularLocation>
        <location evidence="1">Membrane</location>
        <topology evidence="1">Multi-pass membrane protein</topology>
    </subcellularLocation>
</comment>
<dbReference type="InterPro" id="IPR045069">
    <property type="entry name" value="MATE_euk"/>
</dbReference>
<keyword evidence="5 6" id="KW-0472">Membrane</keyword>
<feature type="transmembrane region" description="Helical" evidence="6">
    <location>
        <begin position="399"/>
        <end position="420"/>
    </location>
</feature>
<protein>
    <recommendedName>
        <fullName evidence="6">Protein DETOXIFICATION</fullName>
    </recommendedName>
    <alternativeName>
        <fullName evidence="6">Multidrug and toxic compound extrusion protein</fullName>
    </alternativeName>
</protein>
<feature type="transmembrane region" description="Helical" evidence="6">
    <location>
        <begin position="144"/>
        <end position="165"/>
    </location>
</feature>
<keyword evidence="4 6" id="KW-1133">Transmembrane helix</keyword>
<dbReference type="SMR" id="A0A314L0T8"/>
<feature type="transmembrane region" description="Helical" evidence="6">
    <location>
        <begin position="367"/>
        <end position="387"/>
    </location>
</feature>
<evidence type="ECO:0000256" key="6">
    <source>
        <dbReference type="RuleBase" id="RU004914"/>
    </source>
</evidence>
<dbReference type="GO" id="GO:0015297">
    <property type="term" value="F:antiporter activity"/>
    <property type="evidence" value="ECO:0007669"/>
    <property type="project" value="InterPro"/>
</dbReference>
<evidence type="ECO:0000256" key="4">
    <source>
        <dbReference type="ARBA" id="ARBA00022989"/>
    </source>
</evidence>
<proteinExistence type="inferred from homology"/>
<feature type="transmembrane region" description="Helical" evidence="6">
    <location>
        <begin position="172"/>
        <end position="194"/>
    </location>
</feature>
<sequence length="471" mass="52058">MEEALLPLNDVMSKRVVFKEEVKEVSRIAIPMIVGTMCQYLLRYAPMLMLGHLSELSLSSASIATSYCTVTGFAILFGMASGLETLCGQAYGAKQYQKVGTITYAAVIFLLFFCLPISLVWIYTENLLLWIGQDPSISVEAGKYSIWLIPTLFPYAILQSLFCYFQAQSLILPLLWTSVVSLCFNIPLSWAFIFKFNFGTIGAAIAIGLSYWLNVILLVIYLKFSSTCQKTRPFFSKDVFLVMPEFIRSAFPSAGMVGLRWWAVEIITLLGGLLPNPQLETSVLSICLTTSSIHFNLPFSFGAAASIRISNELGAGNPKAARVSIYAVFTLAAAEFLLASGILFSLRNVWGYAFTHEQEVVDLITEITPLLCLSIIVYSTVTVLSGVARGSGWQHIGAYITLGSYYLVGIPASLLMGFVWNWKAKGLWCGLLMGSTVQAILLCIITGLTDWEKLAKEARERLFDRKISCNK</sequence>
<evidence type="ECO:0000313" key="7">
    <source>
        <dbReference type="EMBL" id="OIT34624.1"/>
    </source>
</evidence>
<feature type="transmembrane region" description="Helical" evidence="6">
    <location>
        <begin position="325"/>
        <end position="347"/>
    </location>
</feature>
<evidence type="ECO:0000256" key="5">
    <source>
        <dbReference type="ARBA" id="ARBA00023136"/>
    </source>
</evidence>
<dbReference type="NCBIfam" id="TIGR00797">
    <property type="entry name" value="matE"/>
    <property type="match status" value="1"/>
</dbReference>